<accession>A0ABT8DAT1</accession>
<feature type="compositionally biased region" description="Polar residues" evidence="1">
    <location>
        <begin position="7"/>
        <end position="20"/>
    </location>
</feature>
<dbReference type="EMBL" id="JAUFRC010000001">
    <property type="protein sequence ID" value="MDN3712555.1"/>
    <property type="molecule type" value="Genomic_DNA"/>
</dbReference>
<keyword evidence="3" id="KW-1185">Reference proteome</keyword>
<comment type="caution">
    <text evidence="2">The sequence shown here is derived from an EMBL/GenBank/DDBJ whole genome shotgun (WGS) entry which is preliminary data.</text>
</comment>
<feature type="compositionally biased region" description="Basic and acidic residues" evidence="1">
    <location>
        <begin position="22"/>
        <end position="32"/>
    </location>
</feature>
<sequence length="84" mass="9203">MADCKQTLKNQQKQSNTLTQDETDRRFRPASDLDFRLPEDGGLCGPPAPHTAVCAQIAAQAVKVITTLAKPFSIEKLRPIPLCP</sequence>
<dbReference type="Proteomes" id="UP001243846">
    <property type="component" value="Unassembled WGS sequence"/>
</dbReference>
<organism evidence="2 3">
    <name type="scientific">Paracoccus cavernae</name>
    <dbReference type="NCBI Taxonomy" id="1571207"/>
    <lineage>
        <taxon>Bacteria</taxon>
        <taxon>Pseudomonadati</taxon>
        <taxon>Pseudomonadota</taxon>
        <taxon>Alphaproteobacteria</taxon>
        <taxon>Rhodobacterales</taxon>
        <taxon>Paracoccaceae</taxon>
        <taxon>Paracoccus</taxon>
    </lineage>
</organism>
<gene>
    <name evidence="2" type="ORF">QWZ10_13850</name>
</gene>
<feature type="region of interest" description="Disordered" evidence="1">
    <location>
        <begin position="1"/>
        <end position="32"/>
    </location>
</feature>
<evidence type="ECO:0000313" key="3">
    <source>
        <dbReference type="Proteomes" id="UP001243846"/>
    </source>
</evidence>
<name>A0ABT8DAT1_9RHOB</name>
<protein>
    <submittedName>
        <fullName evidence="2">Uncharacterized protein</fullName>
    </submittedName>
</protein>
<reference evidence="3" key="1">
    <citation type="journal article" date="2019" name="Int. J. Syst. Evol. Microbiol.">
        <title>The Global Catalogue of Microorganisms (GCM) 10K type strain sequencing project: providing services to taxonomists for standard genome sequencing and annotation.</title>
        <authorList>
            <consortium name="The Broad Institute Genomics Platform"/>
            <consortium name="The Broad Institute Genome Sequencing Center for Infectious Disease"/>
            <person name="Wu L."/>
            <person name="Ma J."/>
        </authorList>
    </citation>
    <scope>NUCLEOTIDE SEQUENCE [LARGE SCALE GENOMIC DNA]</scope>
    <source>
        <strain evidence="3">CECT 8482</strain>
    </source>
</reference>
<proteinExistence type="predicted"/>
<evidence type="ECO:0000313" key="2">
    <source>
        <dbReference type="EMBL" id="MDN3712555.1"/>
    </source>
</evidence>
<evidence type="ECO:0000256" key="1">
    <source>
        <dbReference type="SAM" id="MobiDB-lite"/>
    </source>
</evidence>